<evidence type="ECO:0000313" key="6">
    <source>
        <dbReference type="Proteomes" id="UP000285278"/>
    </source>
</evidence>
<dbReference type="Gene3D" id="2.40.50.140">
    <property type="entry name" value="Nucleic acid-binding proteins"/>
    <property type="match status" value="1"/>
</dbReference>
<evidence type="ECO:0000256" key="4">
    <source>
        <dbReference type="SAM" id="MobiDB-lite"/>
    </source>
</evidence>
<dbReference type="NCBIfam" id="TIGR00621">
    <property type="entry name" value="ssb"/>
    <property type="match status" value="1"/>
</dbReference>
<proteinExistence type="predicted"/>
<feature type="compositionally biased region" description="Low complexity" evidence="4">
    <location>
        <begin position="139"/>
        <end position="167"/>
    </location>
</feature>
<reference evidence="5 6" key="1">
    <citation type="submission" date="2018-09" db="EMBL/GenBank/DDBJ databases">
        <title>Optimization and identification of Corynebacterium falsenii FN1-14 from fish paste.</title>
        <authorList>
            <person name="Daroonpunt R."/>
            <person name="Tanasupawat S."/>
        </authorList>
    </citation>
    <scope>NUCLEOTIDE SEQUENCE [LARGE SCALE GENOMIC DNA]</scope>
    <source>
        <strain evidence="5 6">FN1-14</strain>
    </source>
</reference>
<comment type="caution">
    <text evidence="5">The sequence shown here is derived from an EMBL/GenBank/DDBJ whole genome shotgun (WGS) entry which is preliminary data.</text>
</comment>
<dbReference type="OrthoDB" id="4427276at2"/>
<dbReference type="AlphaFoldDB" id="A0A418Q6R4"/>
<feature type="region of interest" description="Disordered" evidence="4">
    <location>
        <begin position="131"/>
        <end position="197"/>
    </location>
</feature>
<keyword evidence="1 2" id="KW-0238">DNA-binding</keyword>
<accession>A0A418Q6R4</accession>
<gene>
    <name evidence="5" type="ORF">D3M95_06930</name>
</gene>
<name>A0A418Q6R4_9CORY</name>
<evidence type="ECO:0000256" key="2">
    <source>
        <dbReference type="PROSITE-ProRule" id="PRU00252"/>
    </source>
</evidence>
<evidence type="ECO:0000256" key="3">
    <source>
        <dbReference type="RuleBase" id="RU000524"/>
    </source>
</evidence>
<dbReference type="CDD" id="cd04496">
    <property type="entry name" value="SSB_OBF"/>
    <property type="match status" value="1"/>
</dbReference>
<evidence type="ECO:0000256" key="1">
    <source>
        <dbReference type="ARBA" id="ARBA00023125"/>
    </source>
</evidence>
<dbReference type="InterPro" id="IPR011344">
    <property type="entry name" value="ssDNA-bd"/>
</dbReference>
<dbReference type="Pfam" id="PF00436">
    <property type="entry name" value="SSB"/>
    <property type="match status" value="1"/>
</dbReference>
<organism evidence="5 6">
    <name type="scientific">Corynebacterium falsenii</name>
    <dbReference type="NCBI Taxonomy" id="108486"/>
    <lineage>
        <taxon>Bacteria</taxon>
        <taxon>Bacillati</taxon>
        <taxon>Actinomycetota</taxon>
        <taxon>Actinomycetes</taxon>
        <taxon>Mycobacteriales</taxon>
        <taxon>Corynebacteriaceae</taxon>
        <taxon>Corynebacterium</taxon>
    </lineage>
</organism>
<dbReference type="RefSeq" id="WP_119664853.1">
    <property type="nucleotide sequence ID" value="NZ_QXJK01000006.1"/>
</dbReference>
<dbReference type="InterPro" id="IPR012340">
    <property type="entry name" value="NA-bd_OB-fold"/>
</dbReference>
<sequence>MSSNLASVHLVGNAVKDPETIFHADDQGRGLVSVRMAVNSRYLANDGKWTDGDTTYVEVQCWNKLGVNVDFSVKKGMPIIVIGRLVQSTWESTNDDGSTQRRSVLRVKASHVGPDLNNRMARTFKPFTDEDAEQTGASEGQQSGQQSGQQGQQGQQERPGQSGQPGEPDYPAADASMPAAEPEGSLVAAGADVKPPF</sequence>
<dbReference type="GO" id="GO:0006260">
    <property type="term" value="P:DNA replication"/>
    <property type="evidence" value="ECO:0007669"/>
    <property type="project" value="InterPro"/>
</dbReference>
<dbReference type="InterPro" id="IPR000424">
    <property type="entry name" value="Primosome_PriB/ssb"/>
</dbReference>
<dbReference type="SUPFAM" id="SSF50249">
    <property type="entry name" value="Nucleic acid-binding proteins"/>
    <property type="match status" value="1"/>
</dbReference>
<protein>
    <recommendedName>
        <fullName evidence="3">Single-stranded DNA-binding protein</fullName>
    </recommendedName>
</protein>
<keyword evidence="6" id="KW-1185">Reference proteome</keyword>
<dbReference type="GO" id="GO:0003697">
    <property type="term" value="F:single-stranded DNA binding"/>
    <property type="evidence" value="ECO:0007669"/>
    <property type="project" value="InterPro"/>
</dbReference>
<dbReference type="Proteomes" id="UP000285278">
    <property type="component" value="Unassembled WGS sequence"/>
</dbReference>
<dbReference type="EMBL" id="QXJK01000006">
    <property type="protein sequence ID" value="RIX34609.1"/>
    <property type="molecule type" value="Genomic_DNA"/>
</dbReference>
<dbReference type="STRING" id="1451189.CFAL_03155"/>
<dbReference type="PROSITE" id="PS50935">
    <property type="entry name" value="SSB"/>
    <property type="match status" value="1"/>
</dbReference>
<evidence type="ECO:0000313" key="5">
    <source>
        <dbReference type="EMBL" id="RIX34609.1"/>
    </source>
</evidence>